<evidence type="ECO:0000313" key="2">
    <source>
        <dbReference type="Proteomes" id="UP000230064"/>
    </source>
</evidence>
<dbReference type="InterPro" id="IPR010428">
    <property type="entry name" value="Zincin_1"/>
</dbReference>
<dbReference type="CDD" id="cd12952">
    <property type="entry name" value="MMP_ACEL2062"/>
    <property type="match status" value="1"/>
</dbReference>
<evidence type="ECO:0000313" key="1">
    <source>
        <dbReference type="EMBL" id="PIX88087.1"/>
    </source>
</evidence>
<sequence length="134" mass="15647">MDREKFEKLVNEGIKEIPKRFLEKLDNVEIVIEEEPTPYQLRKLKARGGLILFGLYEGIPQTKRGHYGQVLPDKITIFQKPIEEFARSRQGRGSPEAAEKVIEEIVKNTVWHEIAHHFGLDEKRVREAESRRKA</sequence>
<dbReference type="EMBL" id="PFJR01000046">
    <property type="protein sequence ID" value="PIX88087.1"/>
    <property type="molecule type" value="Genomic_DNA"/>
</dbReference>
<dbReference type="Proteomes" id="UP000230064">
    <property type="component" value="Unassembled WGS sequence"/>
</dbReference>
<name>A0A2M7MES6_9BACT</name>
<dbReference type="Gene3D" id="3.30.2010.20">
    <property type="match status" value="1"/>
</dbReference>
<gene>
    <name evidence="1" type="ORF">COZ30_01920</name>
</gene>
<dbReference type="SUPFAM" id="SSF55486">
    <property type="entry name" value="Metalloproteases ('zincins'), catalytic domain"/>
    <property type="match status" value="1"/>
</dbReference>
<organism evidence="1 2">
    <name type="scientific">Candidatus Nealsonbacteria bacterium CG_4_10_14_3_um_filter_36_16</name>
    <dbReference type="NCBI Taxonomy" id="1974685"/>
    <lineage>
        <taxon>Bacteria</taxon>
        <taxon>Candidatus Nealsoniibacteriota</taxon>
    </lineage>
</organism>
<dbReference type="AlphaFoldDB" id="A0A2M7MES6"/>
<dbReference type="Pfam" id="PF06262">
    <property type="entry name" value="Zincin_1"/>
    <property type="match status" value="1"/>
</dbReference>
<reference evidence="2" key="1">
    <citation type="submission" date="2017-09" db="EMBL/GenBank/DDBJ databases">
        <title>Depth-based differentiation of microbial function through sediment-hosted aquifers and enrichment of novel symbionts in the deep terrestrial subsurface.</title>
        <authorList>
            <person name="Probst A.J."/>
            <person name="Ladd B."/>
            <person name="Jarett J.K."/>
            <person name="Geller-Mcgrath D.E."/>
            <person name="Sieber C.M.K."/>
            <person name="Emerson J.B."/>
            <person name="Anantharaman K."/>
            <person name="Thomas B.C."/>
            <person name="Malmstrom R."/>
            <person name="Stieglmeier M."/>
            <person name="Klingl A."/>
            <person name="Woyke T."/>
            <person name="Ryan C.M."/>
            <person name="Banfield J.F."/>
        </authorList>
    </citation>
    <scope>NUCLEOTIDE SEQUENCE [LARGE SCALE GENOMIC DNA]</scope>
</reference>
<feature type="non-terminal residue" evidence="1">
    <location>
        <position position="134"/>
    </location>
</feature>
<protein>
    <recommendedName>
        <fullName evidence="3">Metallopeptidase family protein</fullName>
    </recommendedName>
</protein>
<comment type="caution">
    <text evidence="1">The sequence shown here is derived from an EMBL/GenBank/DDBJ whole genome shotgun (WGS) entry which is preliminary data.</text>
</comment>
<dbReference type="InterPro" id="IPR038555">
    <property type="entry name" value="Zincin_1_sf"/>
</dbReference>
<evidence type="ECO:0008006" key="3">
    <source>
        <dbReference type="Google" id="ProtNLM"/>
    </source>
</evidence>
<accession>A0A2M7MES6</accession>
<proteinExistence type="predicted"/>